<keyword evidence="4" id="KW-0460">Magnesium</keyword>
<dbReference type="PANTHER" id="PTHR31609">
    <property type="entry name" value="YDJC DEACETYLASE FAMILY MEMBER"/>
    <property type="match status" value="1"/>
</dbReference>
<dbReference type="SUPFAM" id="SSF88713">
    <property type="entry name" value="Glycoside hydrolase/deacetylase"/>
    <property type="match status" value="1"/>
</dbReference>
<proteinExistence type="predicted"/>
<comment type="cofactor">
    <cofactor evidence="1">
        <name>Mg(2+)</name>
        <dbReference type="ChEBI" id="CHEBI:18420"/>
    </cofactor>
</comment>
<dbReference type="InterPro" id="IPR006879">
    <property type="entry name" value="YdjC-like"/>
</dbReference>
<keyword evidence="2" id="KW-0479">Metal-binding</keyword>
<reference evidence="6 7" key="1">
    <citation type="submission" date="2022-03" db="EMBL/GenBank/DDBJ databases">
        <title>Novel taxa within the pig intestine.</title>
        <authorList>
            <person name="Wylensek D."/>
            <person name="Bishof K."/>
            <person name="Afrizal A."/>
            <person name="Clavel T."/>
        </authorList>
    </citation>
    <scope>NUCLEOTIDE SEQUENCE [LARGE SCALE GENOMIC DNA]</scope>
    <source>
        <strain evidence="6 7">CLA-KB-P133</strain>
    </source>
</reference>
<dbReference type="RefSeq" id="WP_370596703.1">
    <property type="nucleotide sequence ID" value="NZ_JALBUR010000050.1"/>
</dbReference>
<evidence type="ECO:0000313" key="6">
    <source>
        <dbReference type="EMBL" id="MDX8420588.1"/>
    </source>
</evidence>
<evidence type="ECO:0000313" key="7">
    <source>
        <dbReference type="Proteomes" id="UP001286174"/>
    </source>
</evidence>
<dbReference type="GO" id="GO:0046872">
    <property type="term" value="F:metal ion binding"/>
    <property type="evidence" value="ECO:0007669"/>
    <property type="project" value="UniProtKB-KW"/>
</dbReference>
<dbReference type="Gene3D" id="3.20.20.370">
    <property type="entry name" value="Glycoside hydrolase/deacetylase"/>
    <property type="match status" value="1"/>
</dbReference>
<sequence>MSKLLTQGDDFGFTRGVTLGIVDSIDRGVLRNTGLFTNMPSAEFAVSFMADRPQVCFGIDFNIVSGKPVADPARIPHLVDENGEFIRSGVRVKDPRFATEQGRREMFPYEECYTEMKAQYDRFLALTGKKPGYLHAHSLMHENYIQVIRDLSKETGIPFSMDIQKQYGFVSMMNFMDLSKSSLNKKVFDPEAQLAKTPLEDNLKHEKEYLASEYFEIGGHPGYIDDELLGLTTLSLERCKDAAMMMSPKLKEWIDTNHVELITYYDLYQQH</sequence>
<comment type="caution">
    <text evidence="6">The sequence shown here is derived from an EMBL/GenBank/DDBJ whole genome shotgun (WGS) entry which is preliminary data.</text>
</comment>
<dbReference type="CDD" id="cd10805">
    <property type="entry name" value="YdjC_like_1"/>
    <property type="match status" value="1"/>
</dbReference>
<keyword evidence="3" id="KW-0378">Hydrolase</keyword>
<evidence type="ECO:0000256" key="4">
    <source>
        <dbReference type="ARBA" id="ARBA00022842"/>
    </source>
</evidence>
<evidence type="ECO:0000256" key="1">
    <source>
        <dbReference type="ARBA" id="ARBA00001946"/>
    </source>
</evidence>
<evidence type="ECO:0000256" key="2">
    <source>
        <dbReference type="ARBA" id="ARBA00022723"/>
    </source>
</evidence>
<dbReference type="AlphaFoldDB" id="A0AB35U5W7"/>
<dbReference type="Proteomes" id="UP001286174">
    <property type="component" value="Unassembled WGS sequence"/>
</dbReference>
<evidence type="ECO:0000256" key="5">
    <source>
        <dbReference type="ARBA" id="ARBA00023277"/>
    </source>
</evidence>
<dbReference type="GO" id="GO:0019213">
    <property type="term" value="F:deacetylase activity"/>
    <property type="evidence" value="ECO:0007669"/>
    <property type="project" value="TreeGrafter"/>
</dbReference>
<evidence type="ECO:0000256" key="3">
    <source>
        <dbReference type="ARBA" id="ARBA00022801"/>
    </source>
</evidence>
<name>A0AB35U5W7_9FIRM</name>
<dbReference type="PANTHER" id="PTHR31609:SF1">
    <property type="entry name" value="CARBOHYDRATE DEACETYLASE"/>
    <property type="match status" value="1"/>
</dbReference>
<dbReference type="EMBL" id="JALBUR010000050">
    <property type="protein sequence ID" value="MDX8420588.1"/>
    <property type="molecule type" value="Genomic_DNA"/>
</dbReference>
<organism evidence="6 7">
    <name type="scientific">Grylomicrobium aquisgranensis</name>
    <dbReference type="NCBI Taxonomy" id="2926318"/>
    <lineage>
        <taxon>Bacteria</taxon>
        <taxon>Bacillati</taxon>
        <taxon>Bacillota</taxon>
        <taxon>Erysipelotrichia</taxon>
        <taxon>Erysipelotrichales</taxon>
        <taxon>Erysipelotrichaceae</taxon>
        <taxon>Grylomicrobium</taxon>
    </lineage>
</organism>
<keyword evidence="7" id="KW-1185">Reference proteome</keyword>
<protein>
    <submittedName>
        <fullName evidence="6">ChbG/HpnK family deacetylase</fullName>
    </submittedName>
</protein>
<dbReference type="GO" id="GO:0016787">
    <property type="term" value="F:hydrolase activity"/>
    <property type="evidence" value="ECO:0007669"/>
    <property type="project" value="UniProtKB-KW"/>
</dbReference>
<dbReference type="GO" id="GO:0005975">
    <property type="term" value="P:carbohydrate metabolic process"/>
    <property type="evidence" value="ECO:0007669"/>
    <property type="project" value="InterPro"/>
</dbReference>
<keyword evidence="5" id="KW-0119">Carbohydrate metabolism</keyword>
<dbReference type="InterPro" id="IPR011330">
    <property type="entry name" value="Glyco_hydro/deAcase_b/a-brl"/>
</dbReference>
<dbReference type="Pfam" id="PF04794">
    <property type="entry name" value="YdjC"/>
    <property type="match status" value="1"/>
</dbReference>
<gene>
    <name evidence="6" type="ORF">MOZ60_10875</name>
</gene>
<accession>A0AB35U5W7</accession>